<dbReference type="PANTHER" id="PTHR23054:SF18">
    <property type="entry name" value="TERNARY COMPLEX FACTOR MIP1, LEUCINE-ZIPPER"/>
    <property type="match status" value="1"/>
</dbReference>
<protein>
    <submittedName>
        <fullName evidence="1">Uncharacterized protein</fullName>
    </submittedName>
</protein>
<comment type="caution">
    <text evidence="1">The sequence shown here is derived from an EMBL/GenBank/DDBJ whole genome shotgun (WGS) entry which is preliminary data.</text>
</comment>
<dbReference type="EMBL" id="ASHM01020176">
    <property type="protein sequence ID" value="PNY01495.1"/>
    <property type="molecule type" value="Genomic_DNA"/>
</dbReference>
<sequence>MSKFGLLGRGTLTTQTAVIKYAESVDAPTKIISLAEHNGTGIFDHIPETANRLSEDMVKCISPIYYKLAEPPVTNPGLPSPSTSTRFMEFSGPYSTIVEVSWIYNENQKLSDTVHLLQTYRSLICQLEEVGPGNLKHEKLAF</sequence>
<reference evidence="1 2" key="1">
    <citation type="journal article" date="2014" name="Am. J. Bot.">
        <title>Genome assembly and annotation for red clover (Trifolium pratense; Fabaceae).</title>
        <authorList>
            <person name="Istvanek J."/>
            <person name="Jaros M."/>
            <person name="Krenek A."/>
            <person name="Repkova J."/>
        </authorList>
    </citation>
    <scope>NUCLEOTIDE SEQUENCE [LARGE SCALE GENOMIC DNA]</scope>
    <source>
        <strain evidence="2">cv. Tatra</strain>
        <tissue evidence="1">Young leaves</tissue>
    </source>
</reference>
<dbReference type="AlphaFoldDB" id="A0A2K3NEN5"/>
<proteinExistence type="predicted"/>
<evidence type="ECO:0000313" key="1">
    <source>
        <dbReference type="EMBL" id="PNY01495.1"/>
    </source>
</evidence>
<evidence type="ECO:0000313" key="2">
    <source>
        <dbReference type="Proteomes" id="UP000236291"/>
    </source>
</evidence>
<organism evidence="1 2">
    <name type="scientific">Trifolium pratense</name>
    <name type="common">Red clover</name>
    <dbReference type="NCBI Taxonomy" id="57577"/>
    <lineage>
        <taxon>Eukaryota</taxon>
        <taxon>Viridiplantae</taxon>
        <taxon>Streptophyta</taxon>
        <taxon>Embryophyta</taxon>
        <taxon>Tracheophyta</taxon>
        <taxon>Spermatophyta</taxon>
        <taxon>Magnoliopsida</taxon>
        <taxon>eudicotyledons</taxon>
        <taxon>Gunneridae</taxon>
        <taxon>Pentapetalae</taxon>
        <taxon>rosids</taxon>
        <taxon>fabids</taxon>
        <taxon>Fabales</taxon>
        <taxon>Fabaceae</taxon>
        <taxon>Papilionoideae</taxon>
        <taxon>50 kb inversion clade</taxon>
        <taxon>NPAAA clade</taxon>
        <taxon>Hologalegina</taxon>
        <taxon>IRL clade</taxon>
        <taxon>Trifolieae</taxon>
        <taxon>Trifolium</taxon>
    </lineage>
</organism>
<dbReference type="ExpressionAtlas" id="A0A2K3NEN5">
    <property type="expression patterns" value="baseline"/>
</dbReference>
<dbReference type="PANTHER" id="PTHR23054">
    <property type="entry name" value="TERNARY COMPLEX FACTOR MIP1, LEUCINE-ZIPPER-RELATED"/>
    <property type="match status" value="1"/>
</dbReference>
<dbReference type="STRING" id="57577.A0A2K3NEN5"/>
<name>A0A2K3NEN5_TRIPR</name>
<reference evidence="1 2" key="2">
    <citation type="journal article" date="2017" name="Front. Plant Sci.">
        <title>Gene Classification and Mining of Molecular Markers Useful in Red Clover (Trifolium pratense) Breeding.</title>
        <authorList>
            <person name="Istvanek J."/>
            <person name="Dluhosova J."/>
            <person name="Dluhos P."/>
            <person name="Patkova L."/>
            <person name="Nedelnik J."/>
            <person name="Repkova J."/>
        </authorList>
    </citation>
    <scope>NUCLEOTIDE SEQUENCE [LARGE SCALE GENOMIC DNA]</scope>
    <source>
        <strain evidence="2">cv. Tatra</strain>
        <tissue evidence="1">Young leaves</tissue>
    </source>
</reference>
<gene>
    <name evidence="1" type="ORF">L195_g024792</name>
</gene>
<dbReference type="Proteomes" id="UP000236291">
    <property type="component" value="Unassembled WGS sequence"/>
</dbReference>
<accession>A0A2K3NEN5</accession>